<dbReference type="Proteomes" id="UP000316030">
    <property type="component" value="Unassembled WGS sequence"/>
</dbReference>
<dbReference type="EMBL" id="FXTO01000021">
    <property type="protein sequence ID" value="SMO89074.1"/>
    <property type="molecule type" value="Genomic_DNA"/>
</dbReference>
<comment type="similarity">
    <text evidence="1">Belongs to the LysR transcriptional regulatory family.</text>
</comment>
<dbReference type="Gene3D" id="1.10.10.10">
    <property type="entry name" value="Winged helix-like DNA-binding domain superfamily/Winged helix DNA-binding domain"/>
    <property type="match status" value="1"/>
</dbReference>
<dbReference type="PROSITE" id="PS50931">
    <property type="entry name" value="HTH_LYSR"/>
    <property type="match status" value="1"/>
</dbReference>
<feature type="domain" description="HTH lysR-type" evidence="5">
    <location>
        <begin position="6"/>
        <end position="63"/>
    </location>
</feature>
<dbReference type="PANTHER" id="PTHR30118:SF15">
    <property type="entry name" value="TRANSCRIPTIONAL REGULATORY PROTEIN"/>
    <property type="match status" value="1"/>
</dbReference>
<evidence type="ECO:0000256" key="4">
    <source>
        <dbReference type="ARBA" id="ARBA00023163"/>
    </source>
</evidence>
<dbReference type="GO" id="GO:0003677">
    <property type="term" value="F:DNA binding"/>
    <property type="evidence" value="ECO:0007669"/>
    <property type="project" value="UniProtKB-KW"/>
</dbReference>
<evidence type="ECO:0000259" key="5">
    <source>
        <dbReference type="PROSITE" id="PS50931"/>
    </source>
</evidence>
<dbReference type="PANTHER" id="PTHR30118">
    <property type="entry name" value="HTH-TYPE TRANSCRIPTIONAL REGULATOR LEUO-RELATED"/>
    <property type="match status" value="1"/>
</dbReference>
<evidence type="ECO:0000313" key="7">
    <source>
        <dbReference type="Proteomes" id="UP000316030"/>
    </source>
</evidence>
<dbReference type="InterPro" id="IPR005119">
    <property type="entry name" value="LysR_subst-bd"/>
</dbReference>
<accession>A0A521EYR0</accession>
<dbReference type="Pfam" id="PF00126">
    <property type="entry name" value="HTH_1"/>
    <property type="match status" value="1"/>
</dbReference>
<sequence>MNISRTDLNLFVVFEAIYSQGGVTRAAEVLHLTQPTISHALGRLRDRVGDPLFVRHGQRLVPTPLADRMIGPTREALKLFQRTLGELDGFDPLTAEMQFSIGMRALMEASFFLPLVRLLNSAAPRVMVSSVPLDRRRIEADLSAGELSAAIDIFLPLGEDIRREHLSTSRTVVVARQGHPQVVGQITLGSGPINRLEIALVACFKSPNFQGVS</sequence>
<dbReference type="Pfam" id="PF03466">
    <property type="entry name" value="LysR_substrate"/>
    <property type="match status" value="1"/>
</dbReference>
<dbReference type="InterPro" id="IPR000847">
    <property type="entry name" value="LysR_HTH_N"/>
</dbReference>
<reference evidence="6 7" key="1">
    <citation type="submission" date="2017-05" db="EMBL/GenBank/DDBJ databases">
        <authorList>
            <person name="Varghese N."/>
            <person name="Submissions S."/>
        </authorList>
    </citation>
    <scope>NUCLEOTIDE SEQUENCE [LARGE SCALE GENOMIC DNA]</scope>
    <source>
        <strain evidence="6 7">DSM 29506</strain>
    </source>
</reference>
<dbReference type="InterPro" id="IPR036388">
    <property type="entry name" value="WH-like_DNA-bd_sf"/>
</dbReference>
<keyword evidence="4" id="KW-0804">Transcription</keyword>
<keyword evidence="7" id="KW-1185">Reference proteome</keyword>
<evidence type="ECO:0000313" key="6">
    <source>
        <dbReference type="EMBL" id="SMO89074.1"/>
    </source>
</evidence>
<dbReference type="AlphaFoldDB" id="A0A521EYR0"/>
<dbReference type="SUPFAM" id="SSF46785">
    <property type="entry name" value="Winged helix' DNA-binding domain"/>
    <property type="match status" value="1"/>
</dbReference>
<evidence type="ECO:0000256" key="1">
    <source>
        <dbReference type="ARBA" id="ARBA00009437"/>
    </source>
</evidence>
<dbReference type="RefSeq" id="WP_142494168.1">
    <property type="nucleotide sequence ID" value="NZ_FXTO01000021.1"/>
</dbReference>
<evidence type="ECO:0000256" key="3">
    <source>
        <dbReference type="ARBA" id="ARBA00023125"/>
    </source>
</evidence>
<dbReference type="SUPFAM" id="SSF53850">
    <property type="entry name" value="Periplasmic binding protein-like II"/>
    <property type="match status" value="1"/>
</dbReference>
<dbReference type="InterPro" id="IPR050389">
    <property type="entry name" value="LysR-type_TF"/>
</dbReference>
<name>A0A521EYR0_9RHOB</name>
<protein>
    <submittedName>
        <fullName evidence="6">LysR substrate binding domain-containing protein</fullName>
    </submittedName>
</protein>
<keyword evidence="2" id="KW-0805">Transcription regulation</keyword>
<proteinExistence type="inferred from homology"/>
<keyword evidence="3" id="KW-0238">DNA-binding</keyword>
<dbReference type="Gene3D" id="3.40.190.10">
    <property type="entry name" value="Periplasmic binding protein-like II"/>
    <property type="match status" value="2"/>
</dbReference>
<dbReference type="GO" id="GO:0003700">
    <property type="term" value="F:DNA-binding transcription factor activity"/>
    <property type="evidence" value="ECO:0007669"/>
    <property type="project" value="InterPro"/>
</dbReference>
<dbReference type="InterPro" id="IPR036390">
    <property type="entry name" value="WH_DNA-bd_sf"/>
</dbReference>
<organism evidence="6 7">
    <name type="scientific">Thalassovita litoralis</name>
    <dbReference type="NCBI Taxonomy" id="1010611"/>
    <lineage>
        <taxon>Bacteria</taxon>
        <taxon>Pseudomonadati</taxon>
        <taxon>Pseudomonadota</taxon>
        <taxon>Alphaproteobacteria</taxon>
        <taxon>Rhodobacterales</taxon>
        <taxon>Roseobacteraceae</taxon>
        <taxon>Thalassovita</taxon>
    </lineage>
</organism>
<gene>
    <name evidence="6" type="ORF">SAMN06265173_12160</name>
</gene>
<evidence type="ECO:0000256" key="2">
    <source>
        <dbReference type="ARBA" id="ARBA00023015"/>
    </source>
</evidence>
<dbReference type="PRINTS" id="PR00039">
    <property type="entry name" value="HTHLYSR"/>
</dbReference>
<dbReference type="OrthoDB" id="9814165at2"/>